<evidence type="ECO:0000313" key="2">
    <source>
        <dbReference type="Proteomes" id="UP000325787"/>
    </source>
</evidence>
<dbReference type="RefSeq" id="WP_153278199.1">
    <property type="nucleotide sequence ID" value="NZ_CP034550.1"/>
</dbReference>
<organism evidence="1 2">
    <name type="scientific">Saccharothrix syringae</name>
    <name type="common">Nocardiopsis syringae</name>
    <dbReference type="NCBI Taxonomy" id="103733"/>
    <lineage>
        <taxon>Bacteria</taxon>
        <taxon>Bacillati</taxon>
        <taxon>Actinomycetota</taxon>
        <taxon>Actinomycetes</taxon>
        <taxon>Pseudonocardiales</taxon>
        <taxon>Pseudonocardiaceae</taxon>
        <taxon>Saccharothrix</taxon>
    </lineage>
</organism>
<evidence type="ECO:0000313" key="1">
    <source>
        <dbReference type="EMBL" id="QFZ19119.1"/>
    </source>
</evidence>
<evidence type="ECO:0008006" key="3">
    <source>
        <dbReference type="Google" id="ProtNLM"/>
    </source>
</evidence>
<dbReference type="EMBL" id="CP034550">
    <property type="protein sequence ID" value="QFZ19119.1"/>
    <property type="molecule type" value="Genomic_DNA"/>
</dbReference>
<dbReference type="SUPFAM" id="SSF52172">
    <property type="entry name" value="CheY-like"/>
    <property type="match status" value="1"/>
</dbReference>
<dbReference type="InterPro" id="IPR011006">
    <property type="entry name" value="CheY-like_superfamily"/>
</dbReference>
<dbReference type="OrthoDB" id="7187989at2"/>
<dbReference type="AlphaFoldDB" id="A0A5Q0GYU0"/>
<dbReference type="Gene3D" id="3.40.50.2300">
    <property type="match status" value="1"/>
</dbReference>
<dbReference type="GO" id="GO:0000156">
    <property type="term" value="F:phosphorelay response regulator activity"/>
    <property type="evidence" value="ECO:0007669"/>
    <property type="project" value="TreeGrafter"/>
</dbReference>
<name>A0A5Q0GYU0_SACSY</name>
<proteinExistence type="predicted"/>
<gene>
    <name evidence="1" type="ORF">EKG83_18210</name>
</gene>
<accession>A0A5Q0GYU0</accession>
<sequence length="216" mass="23455">MPVLWTVQSLGELEIAGVVRADAGVPDVVQALRPDIALVCCDPGNEEQVLGALRRMREHGRHQCDALLVVTRPRPDVVLTIARLGVFSCLVAPVDPGTLRELLGVWLGRWRLAGRKEPDAPLDQEEVNLLVHGPGPTGDRRPPATSTLGLVAMVLHDSTAPLSATEVGRRCNLSSVASRRYLKQLVDRGSAVMTVQYGKTGRPRHLYGWASRLMPG</sequence>
<reference evidence="2" key="1">
    <citation type="journal article" date="2021" name="Curr. Microbiol.">
        <title>Complete genome of nocamycin-producing strain Saccharothrix syringae NRRL B-16468 reveals the biosynthetic potential for secondary metabolites.</title>
        <authorList>
            <person name="Mo X."/>
            <person name="Yang S."/>
        </authorList>
    </citation>
    <scope>NUCLEOTIDE SEQUENCE [LARGE SCALE GENOMIC DNA]</scope>
    <source>
        <strain evidence="2">ATCC 51364 / DSM 43886 / JCM 6844 / KCTC 9398 / NBRC 14523 / NRRL B-16468 / INA 2240</strain>
    </source>
</reference>
<dbReference type="KEGG" id="ssyi:EKG83_18210"/>
<dbReference type="PANTHER" id="PTHR45526">
    <property type="entry name" value="TRANSCRIPTIONAL REGULATORY PROTEIN DPIA"/>
    <property type="match status" value="1"/>
</dbReference>
<dbReference type="PANTHER" id="PTHR45526:SF1">
    <property type="entry name" value="TRANSCRIPTIONAL REGULATORY PROTEIN DCUR-RELATED"/>
    <property type="match status" value="1"/>
</dbReference>
<dbReference type="InterPro" id="IPR051271">
    <property type="entry name" value="2C-system_Tx_regulators"/>
</dbReference>
<keyword evidence="2" id="KW-1185">Reference proteome</keyword>
<protein>
    <recommendedName>
        <fullName evidence="3">Response regulator</fullName>
    </recommendedName>
</protein>
<dbReference type="Proteomes" id="UP000325787">
    <property type="component" value="Chromosome"/>
</dbReference>